<organism evidence="2 3">
    <name type="scientific">Hibiscus sabdariffa</name>
    <name type="common">roselle</name>
    <dbReference type="NCBI Taxonomy" id="183260"/>
    <lineage>
        <taxon>Eukaryota</taxon>
        <taxon>Viridiplantae</taxon>
        <taxon>Streptophyta</taxon>
        <taxon>Embryophyta</taxon>
        <taxon>Tracheophyta</taxon>
        <taxon>Spermatophyta</taxon>
        <taxon>Magnoliopsida</taxon>
        <taxon>eudicotyledons</taxon>
        <taxon>Gunneridae</taxon>
        <taxon>Pentapetalae</taxon>
        <taxon>rosids</taxon>
        <taxon>malvids</taxon>
        <taxon>Malvales</taxon>
        <taxon>Malvaceae</taxon>
        <taxon>Malvoideae</taxon>
        <taxon>Hibiscus</taxon>
    </lineage>
</organism>
<dbReference type="InterPro" id="IPR000477">
    <property type="entry name" value="RT_dom"/>
</dbReference>
<feature type="domain" description="Reverse transcriptase" evidence="1">
    <location>
        <begin position="1"/>
        <end position="127"/>
    </location>
</feature>
<dbReference type="EMBL" id="JBBPBN010000031">
    <property type="protein sequence ID" value="KAK9004168.1"/>
    <property type="molecule type" value="Genomic_DNA"/>
</dbReference>
<proteinExistence type="predicted"/>
<gene>
    <name evidence="2" type="ORF">V6N11_001975</name>
</gene>
<sequence length="127" mass="14355">MHSPGAFPNKGVAIKLDIKKAYDRVEWSFLQAMMLKLRFNAQWTDLVTRCVRTITYQVRMNGSLSAVIHLERGLRQGDPLFAFLFAICTEDLPELLNAEKRAGNLVGMRASHYGINSIEEATRVKVS</sequence>
<comment type="caution">
    <text evidence="2">The sequence shown here is derived from an EMBL/GenBank/DDBJ whole genome shotgun (WGS) entry which is preliminary data.</text>
</comment>
<evidence type="ECO:0000313" key="2">
    <source>
        <dbReference type="EMBL" id="KAK9004168.1"/>
    </source>
</evidence>
<dbReference type="PROSITE" id="PS50878">
    <property type="entry name" value="RT_POL"/>
    <property type="match status" value="1"/>
</dbReference>
<evidence type="ECO:0000313" key="3">
    <source>
        <dbReference type="Proteomes" id="UP001396334"/>
    </source>
</evidence>
<evidence type="ECO:0000259" key="1">
    <source>
        <dbReference type="PROSITE" id="PS50878"/>
    </source>
</evidence>
<reference evidence="2 3" key="1">
    <citation type="journal article" date="2024" name="G3 (Bethesda)">
        <title>Genome assembly of Hibiscus sabdariffa L. provides insights into metabolisms of medicinal natural products.</title>
        <authorList>
            <person name="Kim T."/>
        </authorList>
    </citation>
    <scope>NUCLEOTIDE SEQUENCE [LARGE SCALE GENOMIC DNA]</scope>
    <source>
        <strain evidence="2">TK-2024</strain>
        <tissue evidence="2">Old leaves</tissue>
    </source>
</reference>
<protein>
    <recommendedName>
        <fullName evidence="1">Reverse transcriptase domain-containing protein</fullName>
    </recommendedName>
</protein>
<accession>A0ABR2QTV7</accession>
<dbReference type="Proteomes" id="UP001396334">
    <property type="component" value="Unassembled WGS sequence"/>
</dbReference>
<keyword evidence="3" id="KW-1185">Reference proteome</keyword>
<dbReference type="Pfam" id="PF00078">
    <property type="entry name" value="RVT_1"/>
    <property type="match status" value="1"/>
</dbReference>
<name>A0ABR2QTV7_9ROSI</name>